<reference evidence="3 4" key="1">
    <citation type="submission" date="2015-07" db="EMBL/GenBank/DDBJ databases">
        <title>The draft genome sequence of Leadbetterella sp. JN14-9.</title>
        <authorList>
            <person name="Liu Y."/>
            <person name="Du J."/>
            <person name="Shao Z."/>
        </authorList>
    </citation>
    <scope>NUCLEOTIDE SEQUENCE [LARGE SCALE GENOMIC DNA]</scope>
    <source>
        <strain evidence="3 4">JN14-9</strain>
    </source>
</reference>
<dbReference type="PROSITE" id="PS51257">
    <property type="entry name" value="PROKAR_LIPOPROTEIN"/>
    <property type="match status" value="1"/>
</dbReference>
<dbReference type="InterPro" id="IPR028994">
    <property type="entry name" value="Integrin_alpha_N"/>
</dbReference>
<dbReference type="InterPro" id="IPR027039">
    <property type="entry name" value="Crtac1"/>
</dbReference>
<gene>
    <name evidence="3" type="ORF">AFM12_00275</name>
</gene>
<dbReference type="PATRIC" id="fig|1605367.3.peg.1377"/>
<keyword evidence="1" id="KW-0732">Signal</keyword>
<dbReference type="InterPro" id="IPR011519">
    <property type="entry name" value="UnbV_ASPIC"/>
</dbReference>
<organism evidence="3 4">
    <name type="scientific">Jiulongibacter sediminis</name>
    <dbReference type="NCBI Taxonomy" id="1605367"/>
    <lineage>
        <taxon>Bacteria</taxon>
        <taxon>Pseudomonadati</taxon>
        <taxon>Bacteroidota</taxon>
        <taxon>Cytophagia</taxon>
        <taxon>Cytophagales</taxon>
        <taxon>Leadbetterellaceae</taxon>
        <taxon>Jiulongibacter</taxon>
    </lineage>
</organism>
<dbReference type="EMBL" id="LGTQ01000005">
    <property type="protein sequence ID" value="KPM49125.1"/>
    <property type="molecule type" value="Genomic_DNA"/>
</dbReference>
<evidence type="ECO:0000256" key="1">
    <source>
        <dbReference type="ARBA" id="ARBA00022729"/>
    </source>
</evidence>
<evidence type="ECO:0000313" key="3">
    <source>
        <dbReference type="EMBL" id="KPM49125.1"/>
    </source>
</evidence>
<sequence>MQKPLSIITPFFLFLFLSGLSSCDRSGGGSEKNTDEGEKLFTLLYPTHTNINFQNSLTEGLNTNILMYEYFYNGGGVAAADFNGDGLDDLYFTANMSENKLYQNNGDFRFQDITGIAGVSGRPGPWKTGVSVVDINADGKMDIYLCYSGALPPHKRVNQLFVNQGNNDQGVPQFKEAAEEYGLASAGYSNQAYFFDADLDGDLDMLLLNHNPKNLPILNEAGTRQLMAKDDPEMGLRYYRNDEGLFKDVTTQSGINGSALSYGLGLGISDFNQDGLPDFYVSNDYSVPDYLYLNLGGGKFKNQLEESLRHTSQFSMGNDVADYNNDGLTDIFTLDMLPEDNKRQKLLLAPDNWNKFDLNLRSGFYYQYMRNMLQQNNGDGTFSEIGQQMGVSNTDWSWSALLADYNNDGFKDLFISNGYFRDYTNLDFIKYMDDFVKEKGRLQREDVLEIIKQMPSSNVVNYAFENQNGKGFTNKTAEWGVGEVANSNGAAYTDLDNDGDLDLVVNNINKAAFVFKNESKSNYLKIKFKGSEKNPDGLGAAVEIRSSAGMQRLEQNPYRGYLSTMSKELIFGLGDQKQIDELMVQWPDGKTQRLASVKANQVIELDYKNASEKVKGEKDSQRLFDEVKAPSFEHQNRTIRDYDRQSLLINELSFSGPSLAKADVNGDGLEDIFVGGNAGQSSTIFYQNASGGFTSNSDSFKADASSSDDIAAFADVDGDGDFDLYVGGGGYHDFKKDDKVLQDRLYLNDGKGNFTKSSGLPEMLTSTGAVAFSDINGDGAQDLFVGGRVIPGGYPESPRSYILINDGKGSFTDKTLDFNQELGYIGMVSTAQWADLNADGSKELILAGEWMPLSVFELKAGKLENQTQKYFGKELKGWWNTFEIADLNKDGLPDIIAGNMGLNTQFKASKKEPLELYFDDFDENGSIDPIFNFYVQGKSYPYLTRDELVNQIPKFKTQFNTFESYSTVGLDKFLTTTQIEKAGHLAANFMETAIFLNQKGGTFSKVTLPAQAQYSPVYSIQVLDADKDGDQDILLFGNNSHTKLRFGKFDANYGVLLRGDGKGGFEYASQSDSGFSVRGDVRSSVLLKDYLILGINGKSLKAYKNIEKQQNI</sequence>
<dbReference type="Gene3D" id="2.130.10.130">
    <property type="entry name" value="Integrin alpha, N-terminal"/>
    <property type="match status" value="4"/>
</dbReference>
<dbReference type="PANTHER" id="PTHR16026">
    <property type="entry name" value="CARTILAGE ACIDIC PROTEIN 1"/>
    <property type="match status" value="1"/>
</dbReference>
<dbReference type="Pfam" id="PF07593">
    <property type="entry name" value="UnbV_ASPIC"/>
    <property type="match status" value="1"/>
</dbReference>
<dbReference type="PANTHER" id="PTHR16026:SF0">
    <property type="entry name" value="CARTILAGE ACIDIC PROTEIN 1"/>
    <property type="match status" value="1"/>
</dbReference>
<name>A0A0P7BEC6_9BACT</name>
<comment type="caution">
    <text evidence="3">The sequence shown here is derived from an EMBL/GenBank/DDBJ whole genome shotgun (WGS) entry which is preliminary data.</text>
</comment>
<accession>A0A0P7BEC6</accession>
<proteinExistence type="predicted"/>
<dbReference type="Pfam" id="PF13517">
    <property type="entry name" value="FG-GAP_3"/>
    <property type="match status" value="5"/>
</dbReference>
<evidence type="ECO:0000313" key="4">
    <source>
        <dbReference type="Proteomes" id="UP000050454"/>
    </source>
</evidence>
<evidence type="ECO:0000259" key="2">
    <source>
        <dbReference type="Pfam" id="PF07593"/>
    </source>
</evidence>
<dbReference type="InterPro" id="IPR013517">
    <property type="entry name" value="FG-GAP"/>
</dbReference>
<keyword evidence="4" id="KW-1185">Reference proteome</keyword>
<dbReference type="AlphaFoldDB" id="A0A0P7BEC6"/>
<protein>
    <submittedName>
        <fullName evidence="3">RNA-binding protein</fullName>
    </submittedName>
</protein>
<dbReference type="STRING" id="1605367.AFM12_00275"/>
<feature type="domain" description="ASPIC/UnbV" evidence="2">
    <location>
        <begin position="537"/>
        <end position="603"/>
    </location>
</feature>
<dbReference type="RefSeq" id="WP_055143015.1">
    <property type="nucleotide sequence ID" value="NZ_JXSZ01000005.1"/>
</dbReference>
<dbReference type="OrthoDB" id="1488345at2"/>
<dbReference type="SUPFAM" id="SSF69318">
    <property type="entry name" value="Integrin alpha N-terminal domain"/>
    <property type="match status" value="3"/>
</dbReference>
<dbReference type="Proteomes" id="UP000050454">
    <property type="component" value="Unassembled WGS sequence"/>
</dbReference>